<sequence length="189" mass="19455">MRRRELVAGVASAAAIGGAALFAAGATPTGIGGSDDAGDPTASDEGTETVEPMTIDTIEAPGSRDGEVAVPASDRPTFVDFFGTWCPPCVEQMPALGDANDRVGDRVLFVSVTTEAVGRSVTEAEIAEWWTEHDGGWLVGADPTAELAARANVSGYPTAAVIDAAGRLRWSESGIHTADELVAEIEAVL</sequence>
<evidence type="ECO:0000259" key="4">
    <source>
        <dbReference type="PROSITE" id="PS51352"/>
    </source>
</evidence>
<protein>
    <submittedName>
        <fullName evidence="5">TlpA family protein disulfide reductase</fullName>
    </submittedName>
</protein>
<dbReference type="InterPro" id="IPR050553">
    <property type="entry name" value="Thioredoxin_ResA/DsbE_sf"/>
</dbReference>
<dbReference type="SUPFAM" id="SSF52833">
    <property type="entry name" value="Thioredoxin-like"/>
    <property type="match status" value="1"/>
</dbReference>
<comment type="subcellular location">
    <subcellularLocation>
        <location evidence="1">Cell envelope</location>
    </subcellularLocation>
</comment>
<keyword evidence="6" id="KW-1185">Reference proteome</keyword>
<dbReference type="RefSeq" id="WP_256029569.1">
    <property type="nucleotide sequence ID" value="NZ_JAHLKM010000009.1"/>
</dbReference>
<dbReference type="GO" id="GO:0017004">
    <property type="term" value="P:cytochrome complex assembly"/>
    <property type="evidence" value="ECO:0007669"/>
    <property type="project" value="UniProtKB-KW"/>
</dbReference>
<evidence type="ECO:0000256" key="3">
    <source>
        <dbReference type="SAM" id="MobiDB-lite"/>
    </source>
</evidence>
<organism evidence="5 6">
    <name type="scientific">Natronomonas aquatica</name>
    <dbReference type="NCBI Taxonomy" id="2841590"/>
    <lineage>
        <taxon>Archaea</taxon>
        <taxon>Methanobacteriati</taxon>
        <taxon>Methanobacteriota</taxon>
        <taxon>Stenosarchaea group</taxon>
        <taxon>Halobacteria</taxon>
        <taxon>Halobacteriales</taxon>
        <taxon>Natronomonadaceae</taxon>
        <taxon>Natronomonas</taxon>
    </lineage>
</organism>
<feature type="domain" description="Thioredoxin" evidence="4">
    <location>
        <begin position="49"/>
        <end position="189"/>
    </location>
</feature>
<dbReference type="AlphaFoldDB" id="A0A9R1CTV4"/>
<gene>
    <name evidence="5" type="ORF">KM295_08665</name>
</gene>
<name>A0A9R1CTV4_9EURY</name>
<dbReference type="PANTHER" id="PTHR42852">
    <property type="entry name" value="THIOL:DISULFIDE INTERCHANGE PROTEIN DSBE"/>
    <property type="match status" value="1"/>
</dbReference>
<dbReference type="InterPro" id="IPR017937">
    <property type="entry name" value="Thioredoxin_CS"/>
</dbReference>
<reference evidence="5" key="1">
    <citation type="journal article" date="2023" name="Front. Microbiol.">
        <title>Genomic-based phylogenetic and metabolic analyses of the genus Natronomonas, and description of Natronomonas aquatica sp. nov.</title>
        <authorList>
            <person name="Garcia-Roldan A."/>
            <person name="Duran-Viseras A."/>
            <person name="de la Haba R.R."/>
            <person name="Corral P."/>
            <person name="Sanchez-Porro C."/>
            <person name="Ventosa A."/>
        </authorList>
    </citation>
    <scope>NUCLEOTIDE SEQUENCE</scope>
    <source>
        <strain evidence="5">F2-12</strain>
    </source>
</reference>
<evidence type="ECO:0000256" key="1">
    <source>
        <dbReference type="ARBA" id="ARBA00004196"/>
    </source>
</evidence>
<dbReference type="Pfam" id="PF08534">
    <property type="entry name" value="Redoxin"/>
    <property type="match status" value="1"/>
</dbReference>
<keyword evidence="2" id="KW-0201">Cytochrome c-type biogenesis</keyword>
<comment type="caution">
    <text evidence="5">The sequence shown here is derived from an EMBL/GenBank/DDBJ whole genome shotgun (WGS) entry which is preliminary data.</text>
</comment>
<dbReference type="EMBL" id="JAHLKM010000009">
    <property type="protein sequence ID" value="MCQ4333546.1"/>
    <property type="molecule type" value="Genomic_DNA"/>
</dbReference>
<dbReference type="Proteomes" id="UP001139494">
    <property type="component" value="Unassembled WGS sequence"/>
</dbReference>
<accession>A0A9R1CTV4</accession>
<dbReference type="InterPro" id="IPR013766">
    <property type="entry name" value="Thioredoxin_domain"/>
</dbReference>
<dbReference type="PROSITE" id="PS00194">
    <property type="entry name" value="THIOREDOXIN_1"/>
    <property type="match status" value="1"/>
</dbReference>
<evidence type="ECO:0000313" key="6">
    <source>
        <dbReference type="Proteomes" id="UP001139494"/>
    </source>
</evidence>
<dbReference type="PROSITE" id="PS51352">
    <property type="entry name" value="THIOREDOXIN_2"/>
    <property type="match status" value="1"/>
</dbReference>
<feature type="region of interest" description="Disordered" evidence="3">
    <location>
        <begin position="30"/>
        <end position="50"/>
    </location>
</feature>
<dbReference type="InterPro" id="IPR036249">
    <property type="entry name" value="Thioredoxin-like_sf"/>
</dbReference>
<dbReference type="CDD" id="cd02966">
    <property type="entry name" value="TlpA_like_family"/>
    <property type="match status" value="1"/>
</dbReference>
<dbReference type="GO" id="GO:0016491">
    <property type="term" value="F:oxidoreductase activity"/>
    <property type="evidence" value="ECO:0007669"/>
    <property type="project" value="InterPro"/>
</dbReference>
<evidence type="ECO:0000256" key="2">
    <source>
        <dbReference type="ARBA" id="ARBA00022748"/>
    </source>
</evidence>
<proteinExistence type="predicted"/>
<dbReference type="InterPro" id="IPR013740">
    <property type="entry name" value="Redoxin"/>
</dbReference>
<evidence type="ECO:0000313" key="5">
    <source>
        <dbReference type="EMBL" id="MCQ4333546.1"/>
    </source>
</evidence>
<dbReference type="Gene3D" id="3.40.30.10">
    <property type="entry name" value="Glutaredoxin"/>
    <property type="match status" value="1"/>
</dbReference>
<dbReference type="PANTHER" id="PTHR42852:SF17">
    <property type="entry name" value="THIOREDOXIN-LIKE PROTEIN HI_1115"/>
    <property type="match status" value="1"/>
</dbReference>